<dbReference type="GeneID" id="14913851"/>
<dbReference type="STRING" id="1257118.L8GKQ7"/>
<evidence type="ECO:0000256" key="5">
    <source>
        <dbReference type="ARBA" id="ARBA00023002"/>
    </source>
</evidence>
<evidence type="ECO:0000256" key="3">
    <source>
        <dbReference type="ARBA" id="ARBA00022723"/>
    </source>
</evidence>
<feature type="compositionally biased region" description="Basic and acidic residues" evidence="7">
    <location>
        <begin position="14"/>
        <end position="34"/>
    </location>
</feature>
<dbReference type="PANTHER" id="PTHR42940:SF8">
    <property type="entry name" value="VACUOLAR PROTEIN SORTING-ASSOCIATED PROTEIN 11"/>
    <property type="match status" value="1"/>
</dbReference>
<dbReference type="EMBL" id="KB008093">
    <property type="protein sequence ID" value="ELR13429.1"/>
    <property type="molecule type" value="Genomic_DNA"/>
</dbReference>
<dbReference type="GO" id="GO:0008270">
    <property type="term" value="F:zinc ion binding"/>
    <property type="evidence" value="ECO:0007669"/>
    <property type="project" value="InterPro"/>
</dbReference>
<dbReference type="AlphaFoldDB" id="L8GKQ7"/>
<dbReference type="GO" id="GO:0005737">
    <property type="term" value="C:cytoplasm"/>
    <property type="evidence" value="ECO:0007669"/>
    <property type="project" value="TreeGrafter"/>
</dbReference>
<gene>
    <name evidence="9" type="ORF">ACA1_244790</name>
</gene>
<feature type="region of interest" description="Disordered" evidence="7">
    <location>
        <begin position="11"/>
        <end position="46"/>
    </location>
</feature>
<dbReference type="SMART" id="SM00829">
    <property type="entry name" value="PKS_ER"/>
    <property type="match status" value="1"/>
</dbReference>
<reference evidence="9 10" key="1">
    <citation type="journal article" date="2013" name="Genome Biol.">
        <title>Genome of Acanthamoeba castellanii highlights extensive lateral gene transfer and early evolution of tyrosine kinase signaling.</title>
        <authorList>
            <person name="Clarke M."/>
            <person name="Lohan A.J."/>
            <person name="Liu B."/>
            <person name="Lagkouvardos I."/>
            <person name="Roy S."/>
            <person name="Zafar N."/>
            <person name="Bertelli C."/>
            <person name="Schilde C."/>
            <person name="Kianianmomeni A."/>
            <person name="Burglin T.R."/>
            <person name="Frech C."/>
            <person name="Turcotte B."/>
            <person name="Kopec K.O."/>
            <person name="Synnott J.M."/>
            <person name="Choo C."/>
            <person name="Paponov I."/>
            <person name="Finkler A."/>
            <person name="Soon Heng Tan C."/>
            <person name="Hutchins A.P."/>
            <person name="Weinmeier T."/>
            <person name="Rattei T."/>
            <person name="Chu J.S."/>
            <person name="Gimenez G."/>
            <person name="Irimia M."/>
            <person name="Rigden D.J."/>
            <person name="Fitzpatrick D.A."/>
            <person name="Lorenzo-Morales J."/>
            <person name="Bateman A."/>
            <person name="Chiu C.H."/>
            <person name="Tang P."/>
            <person name="Hegemann P."/>
            <person name="Fromm H."/>
            <person name="Raoult D."/>
            <person name="Greub G."/>
            <person name="Miranda-Saavedra D."/>
            <person name="Chen N."/>
            <person name="Nash P."/>
            <person name="Ginger M.L."/>
            <person name="Horn M."/>
            <person name="Schaap P."/>
            <person name="Caler L."/>
            <person name="Loftus B."/>
        </authorList>
    </citation>
    <scope>NUCLEOTIDE SEQUENCE [LARGE SCALE GENOMIC DNA]</scope>
    <source>
        <strain evidence="9 10">Neff</strain>
    </source>
</reference>
<evidence type="ECO:0000256" key="7">
    <source>
        <dbReference type="SAM" id="MobiDB-lite"/>
    </source>
</evidence>
<evidence type="ECO:0000256" key="2">
    <source>
        <dbReference type="ARBA" id="ARBA00008072"/>
    </source>
</evidence>
<keyword evidence="10" id="KW-1185">Reference proteome</keyword>
<keyword evidence="4 6" id="KW-0862">Zinc</keyword>
<dbReference type="SUPFAM" id="SSF50129">
    <property type="entry name" value="GroES-like"/>
    <property type="match status" value="1"/>
</dbReference>
<dbReference type="GO" id="GO:0003700">
    <property type="term" value="F:DNA-binding transcription factor activity"/>
    <property type="evidence" value="ECO:0007669"/>
    <property type="project" value="InterPro"/>
</dbReference>
<comment type="similarity">
    <text evidence="2 6">Belongs to the zinc-containing alcohol dehydrogenase family.</text>
</comment>
<dbReference type="InterPro" id="IPR020843">
    <property type="entry name" value="ER"/>
</dbReference>
<protein>
    <submittedName>
        <fullName evidence="9">Alcohol dehydrogenase GroESlike domain containing protein</fullName>
    </submittedName>
</protein>
<dbReference type="PROSITE" id="PS50811">
    <property type="entry name" value="WRKY"/>
    <property type="match status" value="1"/>
</dbReference>
<dbReference type="Pfam" id="PF00107">
    <property type="entry name" value="ADH_zinc_N"/>
    <property type="match status" value="1"/>
</dbReference>
<dbReference type="PROSITE" id="PS00059">
    <property type="entry name" value="ADH_ZINC"/>
    <property type="match status" value="1"/>
</dbReference>
<dbReference type="Proteomes" id="UP000011083">
    <property type="component" value="Unassembled WGS sequence"/>
</dbReference>
<comment type="cofactor">
    <cofactor evidence="1 6">
        <name>Zn(2+)</name>
        <dbReference type="ChEBI" id="CHEBI:29105"/>
    </cofactor>
</comment>
<dbReference type="RefSeq" id="XP_004335442.1">
    <property type="nucleotide sequence ID" value="XM_004335394.1"/>
</dbReference>
<evidence type="ECO:0000259" key="8">
    <source>
        <dbReference type="PROSITE" id="PS50811"/>
    </source>
</evidence>
<dbReference type="InterPro" id="IPR013149">
    <property type="entry name" value="ADH-like_C"/>
</dbReference>
<dbReference type="InterPro" id="IPR011032">
    <property type="entry name" value="GroES-like_sf"/>
</dbReference>
<dbReference type="Gene3D" id="3.90.180.10">
    <property type="entry name" value="Medium-chain alcohol dehydrogenases, catalytic domain"/>
    <property type="match status" value="1"/>
</dbReference>
<dbReference type="VEuPathDB" id="AmoebaDB:ACA1_244790"/>
<dbReference type="InterPro" id="IPR036291">
    <property type="entry name" value="NAD(P)-bd_dom_sf"/>
</dbReference>
<sequence length="437" mass="47624">MELSEEVVAQLLADQHHDHQESIEQEKEQEHLREDEAEDEGSAAKKRRLDEELAGIGGVSLDGAGTYLTTPENLLTTWRWHKRGGAKSLTSGVQRQYYNCNQHKVTGCGARYFVDTNQQKELSEPHIEPNEPLHVSEVDLPSVRGHQVLVKVAAAGVCHTDLHLWDDGYDLGGDKGLWRFSARGLPFPLTPGHEVSGTVQAVGKDVETLRVGTRVVVFPWIGCGQCSRCKQGHDNFCDGVTREIGFSLGGGYAESVMVPHERYVVPLPSGLDLETACLLPCSGLTAYSAIKKTKTGPNDFLVIIGMGGVGLMALKLARVRLLSTIICLDIDDTKLNMARAEGAHYTFNTLRVADIKAEILNLTGGHGAECVIGNYADLEELVAVVDKAKVNLLSIVGERYHGLSQATTALTALRHGQIRGRALLLPSATLPHHHHLH</sequence>
<dbReference type="GO" id="GO:0004022">
    <property type="term" value="F:alcohol dehydrogenase (NAD+) activity"/>
    <property type="evidence" value="ECO:0007669"/>
    <property type="project" value="TreeGrafter"/>
</dbReference>
<keyword evidence="3 6" id="KW-0479">Metal-binding</keyword>
<accession>L8GKQ7</accession>
<dbReference type="Gene3D" id="3.40.50.720">
    <property type="entry name" value="NAD(P)-binding Rossmann-like Domain"/>
    <property type="match status" value="1"/>
</dbReference>
<feature type="domain" description="WRKY" evidence="8">
    <location>
        <begin position="78"/>
        <end position="118"/>
    </location>
</feature>
<name>L8GKQ7_ACACF</name>
<dbReference type="InterPro" id="IPR003657">
    <property type="entry name" value="WRKY_dom"/>
</dbReference>
<dbReference type="SUPFAM" id="SSF51735">
    <property type="entry name" value="NAD(P)-binding Rossmann-fold domains"/>
    <property type="match status" value="1"/>
</dbReference>
<dbReference type="InterPro" id="IPR013154">
    <property type="entry name" value="ADH-like_N"/>
</dbReference>
<dbReference type="Pfam" id="PF08240">
    <property type="entry name" value="ADH_N"/>
    <property type="match status" value="1"/>
</dbReference>
<dbReference type="KEGG" id="acan:ACA1_244790"/>
<organism evidence="9 10">
    <name type="scientific">Acanthamoeba castellanii (strain ATCC 30010 / Neff)</name>
    <dbReference type="NCBI Taxonomy" id="1257118"/>
    <lineage>
        <taxon>Eukaryota</taxon>
        <taxon>Amoebozoa</taxon>
        <taxon>Discosea</taxon>
        <taxon>Longamoebia</taxon>
        <taxon>Centramoebida</taxon>
        <taxon>Acanthamoebidae</taxon>
        <taxon>Acanthamoeba</taxon>
    </lineage>
</organism>
<evidence type="ECO:0000313" key="9">
    <source>
        <dbReference type="EMBL" id="ELR13429.1"/>
    </source>
</evidence>
<evidence type="ECO:0000256" key="6">
    <source>
        <dbReference type="RuleBase" id="RU361277"/>
    </source>
</evidence>
<evidence type="ECO:0000313" key="10">
    <source>
        <dbReference type="Proteomes" id="UP000011083"/>
    </source>
</evidence>
<evidence type="ECO:0000256" key="1">
    <source>
        <dbReference type="ARBA" id="ARBA00001947"/>
    </source>
</evidence>
<proteinExistence type="inferred from homology"/>
<dbReference type="PANTHER" id="PTHR42940">
    <property type="entry name" value="ALCOHOL DEHYDROGENASE 1-RELATED"/>
    <property type="match status" value="1"/>
</dbReference>
<dbReference type="InterPro" id="IPR002328">
    <property type="entry name" value="ADH_Zn_CS"/>
</dbReference>
<dbReference type="GO" id="GO:0043565">
    <property type="term" value="F:sequence-specific DNA binding"/>
    <property type="evidence" value="ECO:0007669"/>
    <property type="project" value="InterPro"/>
</dbReference>
<dbReference type="OrthoDB" id="1879366at2759"/>
<keyword evidence="5" id="KW-0560">Oxidoreductase</keyword>
<evidence type="ECO:0000256" key="4">
    <source>
        <dbReference type="ARBA" id="ARBA00022833"/>
    </source>
</evidence>